<keyword evidence="6" id="KW-0378">Hydrolase</keyword>
<dbReference type="KEGG" id="niy:FQ775_06835"/>
<keyword evidence="2" id="KW-0680">Restriction system</keyword>
<dbReference type="OrthoDB" id="164285at2"/>
<evidence type="ECO:0000256" key="1">
    <source>
        <dbReference type="ARBA" id="ARBA00010923"/>
    </source>
</evidence>
<dbReference type="InterPro" id="IPR000055">
    <property type="entry name" value="Restrct_endonuc_typeI_TRD"/>
</dbReference>
<gene>
    <name evidence="6" type="ORF">FQ775_06835</name>
</gene>
<dbReference type="Pfam" id="PF01420">
    <property type="entry name" value="Methylase_S"/>
    <property type="match status" value="2"/>
</dbReference>
<dbReference type="GO" id="GO:0003677">
    <property type="term" value="F:DNA binding"/>
    <property type="evidence" value="ECO:0007669"/>
    <property type="project" value="UniProtKB-KW"/>
</dbReference>
<comment type="similarity">
    <text evidence="1">Belongs to the type-I restriction system S methylase family.</text>
</comment>
<keyword evidence="7" id="KW-1185">Reference proteome</keyword>
<dbReference type="EMBL" id="CP042301">
    <property type="protein sequence ID" value="QDZ00119.1"/>
    <property type="molecule type" value="Genomic_DNA"/>
</dbReference>
<keyword evidence="6" id="KW-0255">Endonuclease</keyword>
<dbReference type="AlphaFoldDB" id="A0A5B8KX35"/>
<name>A0A5B8KX35_9HYPH</name>
<dbReference type="Gene3D" id="3.90.220.20">
    <property type="entry name" value="DNA methylase specificity domains"/>
    <property type="match status" value="2"/>
</dbReference>
<evidence type="ECO:0000259" key="5">
    <source>
        <dbReference type="Pfam" id="PF01420"/>
    </source>
</evidence>
<keyword evidence="6" id="KW-0540">Nuclease</keyword>
<evidence type="ECO:0000256" key="3">
    <source>
        <dbReference type="ARBA" id="ARBA00023125"/>
    </source>
</evidence>
<keyword evidence="3" id="KW-0238">DNA-binding</keyword>
<sequence>MKAGWSTKRLDAVGTLQRGFDLPAPQRTPGPYALVTSSGPTDTHTEAKVRGPGVATGRSGSIGNVFFVEGDFWPLNTALYVKDFHGNEPRFVYYLLQLIGLERFATGAGVPTLNRNDVHGELVAVPDSRDEQRRIVAILDEAFEGLDRARANAEANLASARELFEVRRAEIFSRDAEGEDVALGEVCTNFEYGTAAKSKPTGAIPVLRMGNLQDGEIDWSDLVYSDDEADCSRYLLRAGDVLFNRTNSPAHVGKTSIFDGTRRAIFAGYLIRVTPDKKKLRPEFLNHFLNSDIAREYGHSVMGTSVNQANISAGRLRGYRMRLPSLARQSELVDELDELKRAIKPLQATFRAKIRDVADLRQSLLQKAFAGELT</sequence>
<feature type="domain" description="Type I restriction modification DNA specificity" evidence="5">
    <location>
        <begin position="179"/>
        <end position="343"/>
    </location>
</feature>
<dbReference type="GO" id="GO:0009307">
    <property type="term" value="P:DNA restriction-modification system"/>
    <property type="evidence" value="ECO:0007669"/>
    <property type="project" value="UniProtKB-KW"/>
</dbReference>
<dbReference type="PANTHER" id="PTHR43140">
    <property type="entry name" value="TYPE-1 RESTRICTION ENZYME ECOKI SPECIFICITY PROTEIN"/>
    <property type="match status" value="1"/>
</dbReference>
<dbReference type="GO" id="GO:0004519">
    <property type="term" value="F:endonuclease activity"/>
    <property type="evidence" value="ECO:0007669"/>
    <property type="project" value="UniProtKB-KW"/>
</dbReference>
<feature type="region of interest" description="Disordered" evidence="4">
    <location>
        <begin position="27"/>
        <end position="54"/>
    </location>
</feature>
<dbReference type="RefSeq" id="WP_146298768.1">
    <property type="nucleotide sequence ID" value="NZ_CP042301.2"/>
</dbReference>
<accession>A0A5B8KX35</accession>
<dbReference type="CDD" id="cd17524">
    <property type="entry name" value="RMtype1_S_EcoUTORF5051P-TRD2-CR2_like"/>
    <property type="match status" value="1"/>
</dbReference>
<dbReference type="InterPro" id="IPR044946">
    <property type="entry name" value="Restrct_endonuc_typeI_TRD_sf"/>
</dbReference>
<reference evidence="6" key="1">
    <citation type="submission" date="2020-04" db="EMBL/GenBank/DDBJ databases">
        <title>Nitratireductor sp. nov. isolated from mangrove soil.</title>
        <authorList>
            <person name="Ye Y."/>
        </authorList>
    </citation>
    <scope>NUCLEOTIDE SEQUENCE</scope>
    <source>
        <strain evidence="6">SY7</strain>
    </source>
</reference>
<evidence type="ECO:0000256" key="2">
    <source>
        <dbReference type="ARBA" id="ARBA00022747"/>
    </source>
</evidence>
<feature type="domain" description="Type I restriction modification DNA specificity" evidence="5">
    <location>
        <begin position="5"/>
        <end position="144"/>
    </location>
</feature>
<dbReference type="REBASE" id="364411">
    <property type="entry name" value="S.NspSY7ORF6830P"/>
</dbReference>
<organism evidence="6 7">
    <name type="scientific">Nitratireductor mangrovi</name>
    <dbReference type="NCBI Taxonomy" id="2599600"/>
    <lineage>
        <taxon>Bacteria</taxon>
        <taxon>Pseudomonadati</taxon>
        <taxon>Pseudomonadota</taxon>
        <taxon>Alphaproteobacteria</taxon>
        <taxon>Hyphomicrobiales</taxon>
        <taxon>Phyllobacteriaceae</taxon>
        <taxon>Nitratireductor</taxon>
    </lineage>
</organism>
<evidence type="ECO:0000313" key="6">
    <source>
        <dbReference type="EMBL" id="QDZ00119.1"/>
    </source>
</evidence>
<dbReference type="InterPro" id="IPR051212">
    <property type="entry name" value="Type-I_RE_S_subunit"/>
</dbReference>
<evidence type="ECO:0000313" key="7">
    <source>
        <dbReference type="Proteomes" id="UP000321389"/>
    </source>
</evidence>
<evidence type="ECO:0000256" key="4">
    <source>
        <dbReference type="SAM" id="MobiDB-lite"/>
    </source>
</evidence>
<dbReference type="SUPFAM" id="SSF116734">
    <property type="entry name" value="DNA methylase specificity domain"/>
    <property type="match status" value="2"/>
</dbReference>
<dbReference type="CDD" id="cd17267">
    <property type="entry name" value="RMtype1_S_EcoAO83I-TRD1-CR1_like"/>
    <property type="match status" value="1"/>
</dbReference>
<protein>
    <submittedName>
        <fullName evidence="6">Restriction endonuclease subunit S</fullName>
    </submittedName>
</protein>
<dbReference type="PANTHER" id="PTHR43140:SF1">
    <property type="entry name" value="TYPE I RESTRICTION ENZYME ECOKI SPECIFICITY SUBUNIT"/>
    <property type="match status" value="1"/>
</dbReference>
<proteinExistence type="inferred from homology"/>
<dbReference type="Proteomes" id="UP000321389">
    <property type="component" value="Chromosome"/>
</dbReference>